<gene>
    <name evidence="5" type="ORF">ASCRUDRAFT_75684</name>
</gene>
<organism evidence="5 6">
    <name type="scientific">Ascoidea rubescens DSM 1968</name>
    <dbReference type="NCBI Taxonomy" id="1344418"/>
    <lineage>
        <taxon>Eukaryota</taxon>
        <taxon>Fungi</taxon>
        <taxon>Dikarya</taxon>
        <taxon>Ascomycota</taxon>
        <taxon>Saccharomycotina</taxon>
        <taxon>Saccharomycetes</taxon>
        <taxon>Ascoideaceae</taxon>
        <taxon>Ascoidea</taxon>
    </lineage>
</organism>
<dbReference type="EMBL" id="KV454479">
    <property type="protein sequence ID" value="ODV61711.1"/>
    <property type="molecule type" value="Genomic_DNA"/>
</dbReference>
<sequence length="254" mass="29636">MRRLVIVFLLLLLLPFASAHSGHAGAEDTPTQLFEKCPPDLSWQQWHMIQEHNIQDFDPESFFHLHVSSDKSHLLEKDILNMYGLLRDKVVGKGDGMGKHDDSEGISEDEKHLILTKVLNLIDLNNDRKISFNEWLNFINNNGNLPDFGVGPGHHSDDFEYEYEVHHWNKYHQDDDPDVKILHKEDIEHELLHHEHDIDHAYTEQDTQNLNIDSKDPPDNDINNNTPKHKVIKINDSYLNTLINLYNIPTKYLF</sequence>
<reference evidence="6" key="1">
    <citation type="submission" date="2016-05" db="EMBL/GenBank/DDBJ databases">
        <title>Comparative genomics of biotechnologically important yeasts.</title>
        <authorList>
            <consortium name="DOE Joint Genome Institute"/>
            <person name="Riley R."/>
            <person name="Haridas S."/>
            <person name="Wolfe K.H."/>
            <person name="Lopes M.R."/>
            <person name="Hittinger C.T."/>
            <person name="Goker M."/>
            <person name="Salamov A."/>
            <person name="Wisecaver J."/>
            <person name="Long T.M."/>
            <person name="Aerts A.L."/>
            <person name="Barry K."/>
            <person name="Choi C."/>
            <person name="Clum A."/>
            <person name="Coughlan A.Y."/>
            <person name="Deshpande S."/>
            <person name="Douglass A.P."/>
            <person name="Hanson S.J."/>
            <person name="Klenk H.-P."/>
            <person name="Labutti K."/>
            <person name="Lapidus A."/>
            <person name="Lindquist E."/>
            <person name="Lipzen A."/>
            <person name="Meier-Kolthoff J.P."/>
            <person name="Ohm R.A."/>
            <person name="Otillar R.P."/>
            <person name="Pangilinan J."/>
            <person name="Peng Y."/>
            <person name="Rokas A."/>
            <person name="Rosa C.A."/>
            <person name="Scheuner C."/>
            <person name="Sibirny A.A."/>
            <person name="Slot J.C."/>
            <person name="Stielow J.B."/>
            <person name="Sun H."/>
            <person name="Kurtzman C.P."/>
            <person name="Blackwell M."/>
            <person name="Grigoriev I.V."/>
            <person name="Jeffries T.W."/>
        </authorList>
    </citation>
    <scope>NUCLEOTIDE SEQUENCE [LARGE SCALE GENOMIC DNA]</scope>
    <source>
        <strain evidence="6">DSM 1968</strain>
    </source>
</reference>
<dbReference type="Proteomes" id="UP000095038">
    <property type="component" value="Unassembled WGS sequence"/>
</dbReference>
<dbReference type="InterPro" id="IPR002048">
    <property type="entry name" value="EF_hand_dom"/>
</dbReference>
<dbReference type="PROSITE" id="PS50222">
    <property type="entry name" value="EF_HAND_2"/>
    <property type="match status" value="1"/>
</dbReference>
<evidence type="ECO:0000313" key="5">
    <source>
        <dbReference type="EMBL" id="ODV61711.1"/>
    </source>
</evidence>
<evidence type="ECO:0000256" key="1">
    <source>
        <dbReference type="ARBA" id="ARBA00022729"/>
    </source>
</evidence>
<dbReference type="PANTHER" id="PTHR19237">
    <property type="entry name" value="NUCLEOBINDIN"/>
    <property type="match status" value="1"/>
</dbReference>
<dbReference type="Gene3D" id="1.10.238.10">
    <property type="entry name" value="EF-hand"/>
    <property type="match status" value="1"/>
</dbReference>
<accession>A0A1D2VJC0</accession>
<dbReference type="PANTHER" id="PTHR19237:SF20">
    <property type="entry name" value="NUCLEOBINDIN 1"/>
    <property type="match status" value="1"/>
</dbReference>
<keyword evidence="6" id="KW-1185">Reference proteome</keyword>
<dbReference type="InterPro" id="IPR018247">
    <property type="entry name" value="EF_Hand_1_Ca_BS"/>
</dbReference>
<dbReference type="GO" id="GO:0005793">
    <property type="term" value="C:endoplasmic reticulum-Golgi intermediate compartment"/>
    <property type="evidence" value="ECO:0007669"/>
    <property type="project" value="TreeGrafter"/>
</dbReference>
<dbReference type="PROSITE" id="PS00018">
    <property type="entry name" value="EF_HAND_1"/>
    <property type="match status" value="1"/>
</dbReference>
<dbReference type="RefSeq" id="XP_020048018.1">
    <property type="nucleotide sequence ID" value="XM_020193168.1"/>
</dbReference>
<dbReference type="GO" id="GO:0005509">
    <property type="term" value="F:calcium ion binding"/>
    <property type="evidence" value="ECO:0007669"/>
    <property type="project" value="InterPro"/>
</dbReference>
<dbReference type="GeneID" id="30966804"/>
<dbReference type="OrthoDB" id="289247at2759"/>
<dbReference type="InterPro" id="IPR011992">
    <property type="entry name" value="EF-hand-dom_pair"/>
</dbReference>
<evidence type="ECO:0000259" key="4">
    <source>
        <dbReference type="PROSITE" id="PS50222"/>
    </source>
</evidence>
<dbReference type="InterPro" id="IPR040250">
    <property type="entry name" value="Nucleobindin"/>
</dbReference>
<feature type="chain" id="PRO_5008910490" description="EF-hand domain-containing protein" evidence="3">
    <location>
        <begin position="20"/>
        <end position="254"/>
    </location>
</feature>
<feature type="signal peptide" evidence="3">
    <location>
        <begin position="1"/>
        <end position="19"/>
    </location>
</feature>
<name>A0A1D2VJC0_9ASCO</name>
<evidence type="ECO:0000256" key="3">
    <source>
        <dbReference type="SAM" id="SignalP"/>
    </source>
</evidence>
<dbReference type="SUPFAM" id="SSF47473">
    <property type="entry name" value="EF-hand"/>
    <property type="match status" value="1"/>
</dbReference>
<dbReference type="STRING" id="1344418.A0A1D2VJC0"/>
<dbReference type="FunCoup" id="A0A1D2VJC0">
    <property type="interactions" value="33"/>
</dbReference>
<dbReference type="AlphaFoldDB" id="A0A1D2VJC0"/>
<evidence type="ECO:0000256" key="2">
    <source>
        <dbReference type="ARBA" id="ARBA00022837"/>
    </source>
</evidence>
<proteinExistence type="predicted"/>
<evidence type="ECO:0000313" key="6">
    <source>
        <dbReference type="Proteomes" id="UP000095038"/>
    </source>
</evidence>
<protein>
    <recommendedName>
        <fullName evidence="4">EF-hand domain-containing protein</fullName>
    </recommendedName>
</protein>
<dbReference type="InParanoid" id="A0A1D2VJC0"/>
<keyword evidence="1 3" id="KW-0732">Signal</keyword>
<keyword evidence="2" id="KW-0106">Calcium</keyword>
<feature type="domain" description="EF-hand" evidence="4">
    <location>
        <begin position="110"/>
        <end position="145"/>
    </location>
</feature>